<dbReference type="EMBL" id="JBBXMP010000012">
    <property type="protein sequence ID" value="KAL0069431.1"/>
    <property type="molecule type" value="Genomic_DNA"/>
</dbReference>
<feature type="compositionally biased region" description="Pro residues" evidence="1">
    <location>
        <begin position="533"/>
        <end position="543"/>
    </location>
</feature>
<protein>
    <submittedName>
        <fullName evidence="2">Uncharacterized protein</fullName>
    </submittedName>
</protein>
<accession>A0ABR3A6B1</accession>
<evidence type="ECO:0000313" key="2">
    <source>
        <dbReference type="EMBL" id="KAL0069431.1"/>
    </source>
</evidence>
<feature type="region of interest" description="Disordered" evidence="1">
    <location>
        <begin position="1"/>
        <end position="147"/>
    </location>
</feature>
<feature type="compositionally biased region" description="Low complexity" evidence="1">
    <location>
        <begin position="100"/>
        <end position="135"/>
    </location>
</feature>
<feature type="compositionally biased region" description="Polar residues" evidence="1">
    <location>
        <begin position="7"/>
        <end position="25"/>
    </location>
</feature>
<evidence type="ECO:0000256" key="1">
    <source>
        <dbReference type="SAM" id="MobiDB-lite"/>
    </source>
</evidence>
<sequence>MELVPGSSCSDPVSRDNSIQDVTNGTEDDDASTRHGTRPPLPSHNVDEGANTAGTGESGPRDDPVCETIAVRPPPAPSISVVRPPVRPPLVPRKSCLKTSPISSPHFYSPSPSTPSSPSFSCSTPTFTTFSDTSPRGSGSSTPKKCVSWCSQDHKGTGYLEEEFTADSWDRTATEPTRTPLSYKDILELKAIQRSLPCAQQLPDPFTGKPVNQYLSTVPIALLPLLPDSAPHTPLSTPNLSPNSSTVGTPHGSGNSSPTIPSPEFSQRSTPRSSPEQSTLSSARNSPHVSPLPSPNRSPNRSPERNASVHAHTPKISSPLVPSYPPTPGPPTFPPRNTPSDTLSPATPRARPKPTFTFLPLLETPVTSPPASAPVSPPSSTVDLNTQALDAALGSLYNKDKDKDSFSQNEEDSPPPTPALTVTSLNGDSCSEVDTELSDIGEDIPFGVSFKRDARGHGSWRNRDRSRTIKPKKKKNVIYINGEEVDLDGDDDGGEPGVENSRSPTPSPVDKSSSCSNVIYINGEPCTLDDPVDIPPKCEPPGPSSLSSPSPSPRPRAPSPERQGRHSSPISPFHRAHPNLPRARTPSPDSDADRKPRSFAPISPFHRAHPNIKLGSASTSPCRE</sequence>
<feature type="compositionally biased region" description="Low complexity" evidence="1">
    <location>
        <begin position="297"/>
        <end position="308"/>
    </location>
</feature>
<gene>
    <name evidence="2" type="ORF">AAF712_003456</name>
</gene>
<comment type="caution">
    <text evidence="2">The sequence shown here is derived from an EMBL/GenBank/DDBJ whole genome shotgun (WGS) entry which is preliminary data.</text>
</comment>
<name>A0ABR3A6B1_9AGAR</name>
<feature type="compositionally biased region" description="Polar residues" evidence="1">
    <location>
        <begin position="252"/>
        <end position="288"/>
    </location>
</feature>
<proteinExistence type="predicted"/>
<feature type="compositionally biased region" description="Basic and acidic residues" evidence="1">
    <location>
        <begin position="450"/>
        <end position="467"/>
    </location>
</feature>
<organism evidence="2 3">
    <name type="scientific">Marasmius tenuissimus</name>
    <dbReference type="NCBI Taxonomy" id="585030"/>
    <lineage>
        <taxon>Eukaryota</taxon>
        <taxon>Fungi</taxon>
        <taxon>Dikarya</taxon>
        <taxon>Basidiomycota</taxon>
        <taxon>Agaricomycotina</taxon>
        <taxon>Agaricomycetes</taxon>
        <taxon>Agaricomycetidae</taxon>
        <taxon>Agaricales</taxon>
        <taxon>Marasmiineae</taxon>
        <taxon>Marasmiaceae</taxon>
        <taxon>Marasmius</taxon>
    </lineage>
</organism>
<feature type="compositionally biased region" description="Low complexity" evidence="1">
    <location>
        <begin position="233"/>
        <end position="246"/>
    </location>
</feature>
<evidence type="ECO:0000313" key="3">
    <source>
        <dbReference type="Proteomes" id="UP001437256"/>
    </source>
</evidence>
<feature type="compositionally biased region" description="Acidic residues" evidence="1">
    <location>
        <begin position="431"/>
        <end position="442"/>
    </location>
</feature>
<feature type="compositionally biased region" description="Pro residues" evidence="1">
    <location>
        <begin position="322"/>
        <end position="337"/>
    </location>
</feature>
<keyword evidence="3" id="KW-1185">Reference proteome</keyword>
<reference evidence="2 3" key="1">
    <citation type="submission" date="2024-05" db="EMBL/GenBank/DDBJ databases">
        <title>A draft genome resource for the thread blight pathogen Marasmius tenuissimus strain MS-2.</title>
        <authorList>
            <person name="Yulfo-Soto G.E."/>
            <person name="Baruah I.K."/>
            <person name="Amoako-Attah I."/>
            <person name="Bukari Y."/>
            <person name="Meinhardt L.W."/>
            <person name="Bailey B.A."/>
            <person name="Cohen S.P."/>
        </authorList>
    </citation>
    <scope>NUCLEOTIDE SEQUENCE [LARGE SCALE GENOMIC DNA]</scope>
    <source>
        <strain evidence="2 3">MS-2</strain>
    </source>
</reference>
<feature type="compositionally biased region" description="Pro residues" evidence="1">
    <location>
        <begin position="367"/>
        <end position="377"/>
    </location>
</feature>
<feature type="compositionally biased region" description="Acidic residues" evidence="1">
    <location>
        <begin position="483"/>
        <end position="494"/>
    </location>
</feature>
<dbReference type="Proteomes" id="UP001437256">
    <property type="component" value="Unassembled WGS sequence"/>
</dbReference>
<feature type="region of interest" description="Disordered" evidence="1">
    <location>
        <begin position="233"/>
        <end position="624"/>
    </location>
</feature>
<feature type="compositionally biased region" description="Polar residues" evidence="1">
    <location>
        <begin position="500"/>
        <end position="519"/>
    </location>
</feature>
<feature type="compositionally biased region" description="Polar residues" evidence="1">
    <location>
        <begin position="420"/>
        <end position="429"/>
    </location>
</feature>